<evidence type="ECO:0000256" key="1">
    <source>
        <dbReference type="ARBA" id="ARBA00004613"/>
    </source>
</evidence>
<dbReference type="PANTHER" id="PTHR11417:SF34">
    <property type="entry name" value="PROLACTIN-3C1"/>
    <property type="match status" value="1"/>
</dbReference>
<dbReference type="Gene3D" id="1.20.1250.10">
    <property type="match status" value="1"/>
</dbReference>
<dbReference type="GO" id="GO:0005576">
    <property type="term" value="C:extracellular region"/>
    <property type="evidence" value="ECO:0007669"/>
    <property type="project" value="UniProtKB-SubCell"/>
</dbReference>
<feature type="binding site" evidence="4">
    <location>
        <position position="49"/>
    </location>
    <ligand>
        <name>Zn(2+)</name>
        <dbReference type="ChEBI" id="CHEBI:29105"/>
    </ligand>
</feature>
<reference evidence="7" key="1">
    <citation type="submission" date="2005-09" db="EMBL/GenBank/DDBJ databases">
        <authorList>
            <person name="Mural R.J."/>
            <person name="Li P.W."/>
            <person name="Adams M.D."/>
            <person name="Amanatides P.G."/>
            <person name="Baden-Tillson H."/>
            <person name="Barnstead M."/>
            <person name="Chin S.H."/>
            <person name="Dew I."/>
            <person name="Evans C.A."/>
            <person name="Ferriera S."/>
            <person name="Flanigan M."/>
            <person name="Fosler C."/>
            <person name="Glodek A."/>
            <person name="Gu Z."/>
            <person name="Holt R.A."/>
            <person name="Jennings D."/>
            <person name="Kraft C.L."/>
            <person name="Lu F."/>
            <person name="Nguyen T."/>
            <person name="Nusskern D.R."/>
            <person name="Pfannkoch C.M."/>
            <person name="Sitter C."/>
            <person name="Sutton G.G."/>
            <person name="Venter J.C."/>
            <person name="Wang Z."/>
            <person name="Woodage T."/>
            <person name="Zheng X.H."/>
            <person name="Zhong F."/>
        </authorList>
    </citation>
    <scope>NUCLEOTIDE SEQUENCE [LARGE SCALE GENOMIC DNA]</scope>
    <source>
        <strain>BN</strain>
        <strain evidence="7">Sprague-Dawley</strain>
    </source>
</reference>
<dbReference type="Proteomes" id="UP000234681">
    <property type="component" value="Chromosome 17"/>
</dbReference>
<evidence type="ECO:0000313" key="6">
    <source>
        <dbReference type="EMBL" id="EDL98431.1"/>
    </source>
</evidence>
<keyword evidence="3" id="KW-0964">Secreted</keyword>
<organism evidence="6 7">
    <name type="scientific">Rattus norvegicus</name>
    <name type="common">Rat</name>
    <dbReference type="NCBI Taxonomy" id="10116"/>
    <lineage>
        <taxon>Eukaryota</taxon>
        <taxon>Metazoa</taxon>
        <taxon>Chordata</taxon>
        <taxon>Craniata</taxon>
        <taxon>Vertebrata</taxon>
        <taxon>Euteleostomi</taxon>
        <taxon>Mammalia</taxon>
        <taxon>Eutheria</taxon>
        <taxon>Euarchontoglires</taxon>
        <taxon>Glires</taxon>
        <taxon>Rodentia</taxon>
        <taxon>Myomorpha</taxon>
        <taxon>Muroidea</taxon>
        <taxon>Muridae</taxon>
        <taxon>Murinae</taxon>
        <taxon>Rattus</taxon>
    </lineage>
</organism>
<dbReference type="EMBL" id="CH473977">
    <property type="protein sequence ID" value="EDL98431.1"/>
    <property type="molecule type" value="Genomic_DNA"/>
</dbReference>
<keyword evidence="4" id="KW-0862">Zinc</keyword>
<proteinExistence type="inferred from homology"/>
<keyword evidence="4" id="KW-0479">Metal-binding</keyword>
<accession>A6J7T2</accession>
<comment type="similarity">
    <text evidence="2">Belongs to the somatotropin/prolactin family.</text>
</comment>
<protein>
    <submittedName>
        <fullName evidence="6">Prolactin-like protein 1, isoform CRA_a</fullName>
    </submittedName>
</protein>
<keyword evidence="5" id="KW-0732">Signal</keyword>
<evidence type="ECO:0000256" key="3">
    <source>
        <dbReference type="ARBA" id="ARBA00022525"/>
    </source>
</evidence>
<gene>
    <name evidence="6" type="primary">Prlpi</name>
    <name evidence="6" type="ORF">rCG_43968</name>
</gene>
<dbReference type="InterPro" id="IPR009079">
    <property type="entry name" value="4_helix_cytokine-like_core"/>
</dbReference>
<evidence type="ECO:0000256" key="5">
    <source>
        <dbReference type="SAM" id="SignalP"/>
    </source>
</evidence>
<feature type="signal peptide" evidence="5">
    <location>
        <begin position="1"/>
        <end position="29"/>
    </location>
</feature>
<dbReference type="PANTHER" id="PTHR11417">
    <property type="entry name" value="SOMATOTROPIN,PROLACTIN"/>
    <property type="match status" value="1"/>
</dbReference>
<dbReference type="Pfam" id="PF00103">
    <property type="entry name" value="Hormone_1"/>
    <property type="match status" value="1"/>
</dbReference>
<comment type="subcellular location">
    <subcellularLocation>
        <location evidence="1">Secreted</location>
    </subcellularLocation>
</comment>
<evidence type="ECO:0000313" key="7">
    <source>
        <dbReference type="Proteomes" id="UP000234681"/>
    </source>
</evidence>
<sequence length="133" mass="15256">MQLSLTQARTWKGLLLLVSCMILWISVTPTPYDQMSNEELYDNLLSCSHRTHVVARKMYKILDLNVAERRCFKNKRNNTCHTTSTHTAKTNEDLLKVIISVSNAWIYPLKMLIPAVLTFSLELKKMTILSGQA</sequence>
<dbReference type="GO" id="GO:0046872">
    <property type="term" value="F:metal ion binding"/>
    <property type="evidence" value="ECO:0007669"/>
    <property type="project" value="UniProtKB-KW"/>
</dbReference>
<name>A6J7T2_RAT</name>
<feature type="chain" id="PRO_5039954966" evidence="5">
    <location>
        <begin position="30"/>
        <end position="133"/>
    </location>
</feature>
<dbReference type="SUPFAM" id="SSF47266">
    <property type="entry name" value="4-helical cytokines"/>
    <property type="match status" value="1"/>
</dbReference>
<dbReference type="AlphaFoldDB" id="A6J7T2"/>
<evidence type="ECO:0000256" key="4">
    <source>
        <dbReference type="PIRSR" id="PIRSR601400-1"/>
    </source>
</evidence>
<dbReference type="InterPro" id="IPR001400">
    <property type="entry name" value="Somatotropin/Prolactin"/>
</dbReference>
<evidence type="ECO:0000256" key="2">
    <source>
        <dbReference type="ARBA" id="ARBA00008474"/>
    </source>
</evidence>
<dbReference type="GO" id="GO:0005179">
    <property type="term" value="F:hormone activity"/>
    <property type="evidence" value="ECO:0007669"/>
    <property type="project" value="InterPro"/>
</dbReference>